<keyword evidence="3" id="KW-0143">Chaperone</keyword>
<proteinExistence type="inferred from homology"/>
<dbReference type="Gene3D" id="1.10.3580.10">
    <property type="entry name" value="ATP12 ATPase"/>
    <property type="match status" value="1"/>
</dbReference>
<dbReference type="Pfam" id="PF07542">
    <property type="entry name" value="ATP12"/>
    <property type="match status" value="1"/>
</dbReference>
<evidence type="ECO:0000313" key="5">
    <source>
        <dbReference type="Proteomes" id="UP000051870"/>
    </source>
</evidence>
<dbReference type="GeneID" id="83881826"/>
<organism evidence="4 5">
    <name type="scientific">Shimia thalassica</name>
    <dbReference type="NCBI Taxonomy" id="1715693"/>
    <lineage>
        <taxon>Bacteria</taxon>
        <taxon>Pseudomonadati</taxon>
        <taxon>Pseudomonadota</taxon>
        <taxon>Alphaproteobacteria</taxon>
        <taxon>Rhodobacterales</taxon>
        <taxon>Roseobacteraceae</taxon>
    </lineage>
</organism>
<dbReference type="InterPro" id="IPR042272">
    <property type="entry name" value="ATP12_ATP_synth-F1-assembly_N"/>
</dbReference>
<accession>A0A0P1IC48</accession>
<evidence type="ECO:0000256" key="1">
    <source>
        <dbReference type="ARBA" id="ARBA00008231"/>
    </source>
</evidence>
<dbReference type="STRING" id="1715693.PH7735_02819"/>
<dbReference type="GO" id="GO:0043461">
    <property type="term" value="P:proton-transporting ATP synthase complex assembly"/>
    <property type="evidence" value="ECO:0007669"/>
    <property type="project" value="InterPro"/>
</dbReference>
<protein>
    <submittedName>
        <fullName evidence="4">ATP12 chaperone protein</fullName>
    </submittedName>
</protein>
<keyword evidence="5" id="KW-1185">Reference proteome</keyword>
<dbReference type="Proteomes" id="UP000051870">
    <property type="component" value="Unassembled WGS sequence"/>
</dbReference>
<keyword evidence="2" id="KW-0809">Transit peptide</keyword>
<dbReference type="Gene3D" id="3.30.2180.10">
    <property type="entry name" value="ATP12-like"/>
    <property type="match status" value="1"/>
</dbReference>
<reference evidence="5" key="1">
    <citation type="submission" date="2015-09" db="EMBL/GenBank/DDBJ databases">
        <authorList>
            <person name="Rodrigo-Torres Lidia"/>
            <person name="Arahal R.David."/>
        </authorList>
    </citation>
    <scope>NUCLEOTIDE SEQUENCE [LARGE SCALE GENOMIC DNA]</scope>
    <source>
        <strain evidence="5">CECT 7735</strain>
    </source>
</reference>
<dbReference type="PANTHER" id="PTHR21013:SF10">
    <property type="entry name" value="ATP SYNTHASE MITOCHONDRIAL F1 COMPLEX ASSEMBLY FACTOR 2"/>
    <property type="match status" value="1"/>
</dbReference>
<dbReference type="PANTHER" id="PTHR21013">
    <property type="entry name" value="ATP SYNTHASE MITOCHONDRIAL F1 COMPLEX ASSEMBLY FACTOR 2/ATP12 PROTEIN, MITOCHONDRIAL PRECURSOR"/>
    <property type="match status" value="1"/>
</dbReference>
<comment type="similarity">
    <text evidence="1">Belongs to the ATP12 family.</text>
</comment>
<dbReference type="InterPro" id="IPR023335">
    <property type="entry name" value="ATP12_ortho_dom_sf"/>
</dbReference>
<dbReference type="AlphaFoldDB" id="A0A0P1IC48"/>
<evidence type="ECO:0000313" key="4">
    <source>
        <dbReference type="EMBL" id="CUK04736.1"/>
    </source>
</evidence>
<dbReference type="RefSeq" id="WP_058311997.1">
    <property type="nucleotide sequence ID" value="NZ_CYTW01000003.1"/>
</dbReference>
<name>A0A0P1IC48_9RHOB</name>
<sequence>MSSWAKKVFWKTVTVEDVEDGFTVKLDGRNLKTPAKAALVLPTREMANAVAAEWEAQVDEINPLSMPTTRSANASIDKVAIQHAEVADMLAEYGGTDLLCYRATSPEELIDRQAQQWDPVLDWCAETLEARLKPVSGVMFVRQDSDALNRLRARVHEMTNFELAAFHDLVSLSGSLILGFAATHQMRPIEDIWTLSRLDESWQEELWGEDEEAVKQAAIKKEAFLHADRFYKMSRK</sequence>
<evidence type="ECO:0000256" key="3">
    <source>
        <dbReference type="ARBA" id="ARBA00023186"/>
    </source>
</evidence>
<gene>
    <name evidence="4" type="ORF">PH7735_02819</name>
</gene>
<evidence type="ECO:0000256" key="2">
    <source>
        <dbReference type="ARBA" id="ARBA00022946"/>
    </source>
</evidence>
<dbReference type="InterPro" id="IPR011419">
    <property type="entry name" value="ATP12_ATP_synth-F1-assembly"/>
</dbReference>
<dbReference type="SUPFAM" id="SSF160909">
    <property type="entry name" value="ATP12-like"/>
    <property type="match status" value="1"/>
</dbReference>
<dbReference type="EMBL" id="CYTW01000003">
    <property type="protein sequence ID" value="CUK04736.1"/>
    <property type="molecule type" value="Genomic_DNA"/>
</dbReference>